<gene>
    <name evidence="3" type="ORF">CALCODRAFT_490494</name>
</gene>
<evidence type="ECO:0000313" key="3">
    <source>
        <dbReference type="EMBL" id="KZT61958.1"/>
    </source>
</evidence>
<feature type="region of interest" description="Disordered" evidence="1">
    <location>
        <begin position="73"/>
        <end position="115"/>
    </location>
</feature>
<dbReference type="Proteomes" id="UP000076842">
    <property type="component" value="Unassembled WGS sequence"/>
</dbReference>
<dbReference type="InParanoid" id="A0A165JKL4"/>
<reference evidence="3 4" key="1">
    <citation type="journal article" date="2016" name="Mol. Biol. Evol.">
        <title>Comparative Genomics of Early-Diverging Mushroom-Forming Fungi Provides Insights into the Origins of Lignocellulose Decay Capabilities.</title>
        <authorList>
            <person name="Nagy L.G."/>
            <person name="Riley R."/>
            <person name="Tritt A."/>
            <person name="Adam C."/>
            <person name="Daum C."/>
            <person name="Floudas D."/>
            <person name="Sun H."/>
            <person name="Yadav J.S."/>
            <person name="Pangilinan J."/>
            <person name="Larsson K.H."/>
            <person name="Matsuura K."/>
            <person name="Barry K."/>
            <person name="Labutti K."/>
            <person name="Kuo R."/>
            <person name="Ohm R.A."/>
            <person name="Bhattacharya S.S."/>
            <person name="Shirouzu T."/>
            <person name="Yoshinaga Y."/>
            <person name="Martin F.M."/>
            <person name="Grigoriev I.V."/>
            <person name="Hibbett D.S."/>
        </authorList>
    </citation>
    <scope>NUCLEOTIDE SEQUENCE [LARGE SCALE GENOMIC DNA]</scope>
    <source>
        <strain evidence="3 4">HHB12733</strain>
    </source>
</reference>
<keyword evidence="2" id="KW-0732">Signal</keyword>
<dbReference type="EMBL" id="KV423919">
    <property type="protein sequence ID" value="KZT61958.1"/>
    <property type="molecule type" value="Genomic_DNA"/>
</dbReference>
<accession>A0A165JKL4</accession>
<proteinExistence type="predicted"/>
<feature type="signal peptide" evidence="2">
    <location>
        <begin position="1"/>
        <end position="20"/>
    </location>
</feature>
<evidence type="ECO:0000256" key="2">
    <source>
        <dbReference type="SAM" id="SignalP"/>
    </source>
</evidence>
<protein>
    <submittedName>
        <fullName evidence="3">Uncharacterized protein</fullName>
    </submittedName>
</protein>
<evidence type="ECO:0000313" key="4">
    <source>
        <dbReference type="Proteomes" id="UP000076842"/>
    </source>
</evidence>
<organism evidence="3 4">
    <name type="scientific">Calocera cornea HHB12733</name>
    <dbReference type="NCBI Taxonomy" id="1353952"/>
    <lineage>
        <taxon>Eukaryota</taxon>
        <taxon>Fungi</taxon>
        <taxon>Dikarya</taxon>
        <taxon>Basidiomycota</taxon>
        <taxon>Agaricomycotina</taxon>
        <taxon>Dacrymycetes</taxon>
        <taxon>Dacrymycetales</taxon>
        <taxon>Dacrymycetaceae</taxon>
        <taxon>Calocera</taxon>
    </lineage>
</organism>
<name>A0A165JKL4_9BASI</name>
<evidence type="ECO:0000256" key="1">
    <source>
        <dbReference type="SAM" id="MobiDB-lite"/>
    </source>
</evidence>
<sequence>MQLLRTIIFALFAFSGIALAIPMEEMTNAERLARGLPPAAPKKLARAGPRAPTPVYDVDRVFEEYYEPEGYENYARPDATEGWKSSPSGLHRHPEREWRSKPSGFPHHNHDQWEQ</sequence>
<dbReference type="AlphaFoldDB" id="A0A165JKL4"/>
<feature type="chain" id="PRO_5007860101" evidence="2">
    <location>
        <begin position="21"/>
        <end position="115"/>
    </location>
</feature>
<keyword evidence="4" id="KW-1185">Reference proteome</keyword>